<dbReference type="AlphaFoldDB" id="A0A2R6AWW5"/>
<evidence type="ECO:0000259" key="3">
    <source>
        <dbReference type="SMART" id="SM00382"/>
    </source>
</evidence>
<evidence type="ECO:0000313" key="4">
    <source>
        <dbReference type="EMBL" id="PSN90879.1"/>
    </source>
</evidence>
<organism evidence="4 5">
    <name type="scientific">Candidatus Marsarchaeota G2 archaeon OSP_D</name>
    <dbReference type="NCBI Taxonomy" id="1978157"/>
    <lineage>
        <taxon>Archaea</taxon>
        <taxon>Candidatus Marsarchaeota</taxon>
        <taxon>Candidatus Marsarchaeota group 2</taxon>
    </lineage>
</organism>
<dbReference type="SUPFAM" id="SSF52540">
    <property type="entry name" value="P-loop containing nucleoside triphosphate hydrolases"/>
    <property type="match status" value="1"/>
</dbReference>
<feature type="domain" description="AAA+ ATPase" evidence="3">
    <location>
        <begin position="21"/>
        <end position="166"/>
    </location>
</feature>
<dbReference type="Gene3D" id="3.40.50.300">
    <property type="entry name" value="P-loop containing nucleotide triphosphate hydrolases"/>
    <property type="match status" value="1"/>
</dbReference>
<gene>
    <name evidence="4" type="ORF">B9Q03_05700</name>
</gene>
<evidence type="ECO:0000256" key="1">
    <source>
        <dbReference type="ARBA" id="ARBA00022741"/>
    </source>
</evidence>
<dbReference type="InterPro" id="IPR003593">
    <property type="entry name" value="AAA+_ATPase"/>
</dbReference>
<dbReference type="SMART" id="SM00382">
    <property type="entry name" value="AAA"/>
    <property type="match status" value="1"/>
</dbReference>
<dbReference type="Pfam" id="PF07088">
    <property type="entry name" value="GvpD_P-loop"/>
    <property type="match status" value="1"/>
</dbReference>
<comment type="caution">
    <text evidence="4">The sequence shown here is derived from an EMBL/GenBank/DDBJ whole genome shotgun (WGS) entry which is preliminary data.</text>
</comment>
<name>A0A2R6AWW5_9ARCH</name>
<dbReference type="PANTHER" id="PTHR43637">
    <property type="entry name" value="UPF0273 PROTEIN TM_0370"/>
    <property type="match status" value="1"/>
</dbReference>
<dbReference type="Proteomes" id="UP000240322">
    <property type="component" value="Unassembled WGS sequence"/>
</dbReference>
<evidence type="ECO:0000256" key="2">
    <source>
        <dbReference type="ARBA" id="ARBA00022840"/>
    </source>
</evidence>
<proteinExistence type="predicted"/>
<accession>A0A2R6AWW5</accession>
<keyword evidence="2" id="KW-0067">ATP-binding</keyword>
<dbReference type="GO" id="GO:0005524">
    <property type="term" value="F:ATP binding"/>
    <property type="evidence" value="ECO:0007669"/>
    <property type="project" value="UniProtKB-KW"/>
</dbReference>
<keyword evidence="1" id="KW-0547">Nucleotide-binding</keyword>
<dbReference type="PANTHER" id="PTHR43637:SF2">
    <property type="entry name" value="PROTEIN GVPD 1"/>
    <property type="match status" value="1"/>
</dbReference>
<reference evidence="4 5" key="1">
    <citation type="submission" date="2017-04" db="EMBL/GenBank/DDBJ databases">
        <title>Novel microbial lineages endemic to geothermal iron-oxide mats fill important gaps in the evolutionary history of Archaea.</title>
        <authorList>
            <person name="Jay Z.J."/>
            <person name="Beam J.P."/>
            <person name="Dlakic M."/>
            <person name="Rusch D.B."/>
            <person name="Kozubal M.A."/>
            <person name="Inskeep W.P."/>
        </authorList>
    </citation>
    <scope>NUCLEOTIDE SEQUENCE [LARGE SCALE GENOMIC DNA]</scope>
    <source>
        <strain evidence="4">OSP_D</strain>
    </source>
</reference>
<protein>
    <recommendedName>
        <fullName evidence="3">AAA+ ATPase domain-containing protein</fullName>
    </recommendedName>
</protein>
<sequence length="458" mass="51552">MEISALQPNMVDELADYLRQGGRTLLIKGLPGSGKTTLALHLLNTVGEGRGIYFSSRVSDESMRKQFVDIHRVLSEKNFIDTRLDLAENFLGQVFESIRKKPPIVVLDSWDAYAKKMSEIERLKTEEVLITLATSSESSLVFVGESIEHTNLDFLVDAIVEMKTMELDGRLVREMITHKLRGKPIWRNHEVISLHNAKMHTMDVYRRPDFTKSRITLAEEDEDVFSLGTSQLNQLFGGVRRGSMFLIELSADAPFELAESIGMGCVLNQLARERRAIIVPPSGVDPILFLRKYESVMPWSNLTERVRMIVFEQLHGLVVPEKDSEDSVVRQLTTDDPQQLMASIFRVWGGAKKRSKDGGVIGFIDMSQFETTFATKMDYLTELTAISISRLSLLRDSIIFVTSEGSALKQKIQPVSDVHIKITMKHGVGLMYGVKPHTVVYGLNQSENPVQPVITPII</sequence>
<dbReference type="InterPro" id="IPR027417">
    <property type="entry name" value="P-loop_NTPase"/>
</dbReference>
<dbReference type="InterPro" id="IPR009788">
    <property type="entry name" value="GvpD_P-loop"/>
</dbReference>
<evidence type="ECO:0000313" key="5">
    <source>
        <dbReference type="Proteomes" id="UP000240322"/>
    </source>
</evidence>
<dbReference type="EMBL" id="NEXE01000043">
    <property type="protein sequence ID" value="PSN90879.1"/>
    <property type="molecule type" value="Genomic_DNA"/>
</dbReference>